<proteinExistence type="inferred from homology"/>
<evidence type="ECO:0000256" key="6">
    <source>
        <dbReference type="ARBA" id="ARBA00022722"/>
    </source>
</evidence>
<dbReference type="FunFam" id="3.40.570.10:FF:000004">
    <property type="entry name" value="Nuclease 1, mitochondrial"/>
    <property type="match status" value="1"/>
</dbReference>
<evidence type="ECO:0000256" key="5">
    <source>
        <dbReference type="ARBA" id="ARBA00011738"/>
    </source>
</evidence>
<evidence type="ECO:0000256" key="8">
    <source>
        <dbReference type="ARBA" id="ARBA00022759"/>
    </source>
</evidence>
<evidence type="ECO:0000256" key="13">
    <source>
        <dbReference type="ARBA" id="ARBA00023136"/>
    </source>
</evidence>
<comment type="caution">
    <text evidence="20">The sequence shown here is derived from an EMBL/GenBank/DDBJ whole genome shotgun (WGS) entry which is preliminary data.</text>
</comment>
<keyword evidence="11" id="KW-0460">Magnesium</keyword>
<dbReference type="InterPro" id="IPR020821">
    <property type="entry name" value="ENPP1-3/EXOG-like_nuc-like"/>
</dbReference>
<comment type="cofactor">
    <cofactor evidence="1">
        <name>Mn(2+)</name>
        <dbReference type="ChEBI" id="CHEBI:29035"/>
    </cofactor>
</comment>
<keyword evidence="21" id="KW-1185">Reference proteome</keyword>
<dbReference type="OrthoDB" id="5418055at2759"/>
<evidence type="ECO:0000256" key="12">
    <source>
        <dbReference type="ARBA" id="ARBA00023128"/>
    </source>
</evidence>
<dbReference type="GO" id="GO:0004521">
    <property type="term" value="F:RNA endonuclease activity"/>
    <property type="evidence" value="ECO:0007669"/>
    <property type="project" value="TreeGrafter"/>
</dbReference>
<dbReference type="CDD" id="cd00091">
    <property type="entry name" value="NUC"/>
    <property type="match status" value="1"/>
</dbReference>
<comment type="subcellular location">
    <subcellularLocation>
        <location evidence="3">Mitochondrion inner membrane</location>
    </subcellularLocation>
</comment>
<evidence type="ECO:0000256" key="15">
    <source>
        <dbReference type="PIRSR" id="PIRSR640255-1"/>
    </source>
</evidence>
<dbReference type="SMART" id="SM00477">
    <property type="entry name" value="NUC"/>
    <property type="match status" value="1"/>
</dbReference>
<dbReference type="GO" id="GO:0000014">
    <property type="term" value="F:single-stranded DNA endodeoxyribonuclease activity"/>
    <property type="evidence" value="ECO:0007669"/>
    <property type="project" value="TreeGrafter"/>
</dbReference>
<evidence type="ECO:0000259" key="19">
    <source>
        <dbReference type="SMART" id="SM00892"/>
    </source>
</evidence>
<evidence type="ECO:0000256" key="9">
    <source>
        <dbReference type="ARBA" id="ARBA00022792"/>
    </source>
</evidence>
<gene>
    <name evidence="20" type="ORF">CANVERA_P4594</name>
</gene>
<keyword evidence="7 16" id="KW-0479">Metal-binding</keyword>
<keyword evidence="9" id="KW-0999">Mitochondrion inner membrane</keyword>
<evidence type="ECO:0000256" key="4">
    <source>
        <dbReference type="ARBA" id="ARBA00010052"/>
    </source>
</evidence>
<name>A0A9W4XC13_9ASCO</name>
<dbReference type="GO" id="GO:0006401">
    <property type="term" value="P:RNA catabolic process"/>
    <property type="evidence" value="ECO:0007669"/>
    <property type="project" value="UniProtKB-ARBA"/>
</dbReference>
<evidence type="ECO:0000256" key="17">
    <source>
        <dbReference type="RuleBase" id="RU366055"/>
    </source>
</evidence>
<keyword evidence="6 17" id="KW-0540">Nuclease</keyword>
<dbReference type="SMART" id="SM00892">
    <property type="entry name" value="Endonuclease_NS"/>
    <property type="match status" value="1"/>
</dbReference>
<comment type="cofactor">
    <cofactor evidence="2 17">
        <name>Mg(2+)</name>
        <dbReference type="ChEBI" id="CHEBI:18420"/>
    </cofactor>
</comment>
<dbReference type="PROSITE" id="PS01070">
    <property type="entry name" value="NUCLEASE_NON_SPEC"/>
    <property type="match status" value="1"/>
</dbReference>
<evidence type="ECO:0000256" key="7">
    <source>
        <dbReference type="ARBA" id="ARBA00022723"/>
    </source>
</evidence>
<dbReference type="AlphaFoldDB" id="A0A9W4XC13"/>
<comment type="subunit">
    <text evidence="5">Homodimer.</text>
</comment>
<evidence type="ECO:0000256" key="16">
    <source>
        <dbReference type="PIRSR" id="PIRSR640255-2"/>
    </source>
</evidence>
<dbReference type="InterPro" id="IPR018524">
    <property type="entry name" value="DNA/RNA_endonuclease_AS"/>
</dbReference>
<dbReference type="GO" id="GO:0006309">
    <property type="term" value="P:apoptotic DNA fragmentation"/>
    <property type="evidence" value="ECO:0007669"/>
    <property type="project" value="TreeGrafter"/>
</dbReference>
<dbReference type="GO" id="GO:0003676">
    <property type="term" value="F:nucleic acid binding"/>
    <property type="evidence" value="ECO:0007669"/>
    <property type="project" value="InterPro"/>
</dbReference>
<evidence type="ECO:0000259" key="18">
    <source>
        <dbReference type="SMART" id="SM00477"/>
    </source>
</evidence>
<protein>
    <recommendedName>
        <fullName evidence="17">Endonuclease</fullName>
        <ecNumber evidence="17">3.1.30.-</ecNumber>
    </recommendedName>
</protein>
<feature type="domain" description="DNA/RNA non-specific endonuclease/pyrophosphatase/phosphodiesterase" evidence="19">
    <location>
        <begin position="75"/>
        <end position="290"/>
    </location>
</feature>
<evidence type="ECO:0000313" key="21">
    <source>
        <dbReference type="Proteomes" id="UP001152885"/>
    </source>
</evidence>
<comment type="similarity">
    <text evidence="4 17">Belongs to the DNA/RNA non-specific endonuclease family.</text>
</comment>
<keyword evidence="13" id="KW-0472">Membrane</keyword>
<dbReference type="PANTHER" id="PTHR13966:SF5">
    <property type="entry name" value="ENDONUCLEASE G, MITOCHONDRIAL"/>
    <property type="match status" value="1"/>
</dbReference>
<dbReference type="EC" id="3.1.30.-" evidence="17"/>
<dbReference type="SUPFAM" id="SSF54060">
    <property type="entry name" value="His-Me finger endonucleases"/>
    <property type="match status" value="1"/>
</dbReference>
<keyword evidence="8 17" id="KW-0255">Endonuclease</keyword>
<accession>A0A9W4XC13</accession>
<organism evidence="20 21">
    <name type="scientific">Candida verbasci</name>
    <dbReference type="NCBI Taxonomy" id="1227364"/>
    <lineage>
        <taxon>Eukaryota</taxon>
        <taxon>Fungi</taxon>
        <taxon>Dikarya</taxon>
        <taxon>Ascomycota</taxon>
        <taxon>Saccharomycotina</taxon>
        <taxon>Pichiomycetes</taxon>
        <taxon>Debaryomycetaceae</taxon>
        <taxon>Candida/Lodderomyces clade</taxon>
        <taxon>Candida</taxon>
    </lineage>
</organism>
<dbReference type="EMBL" id="CANTUO010000005">
    <property type="protein sequence ID" value="CAI5760083.1"/>
    <property type="molecule type" value="Genomic_DNA"/>
</dbReference>
<evidence type="ECO:0000256" key="11">
    <source>
        <dbReference type="ARBA" id="ARBA00022842"/>
    </source>
</evidence>
<feature type="binding site" evidence="16">
    <location>
        <position position="174"/>
    </location>
    <ligand>
        <name>Mg(2+)</name>
        <dbReference type="ChEBI" id="CHEBI:18420"/>
        <note>catalytic</note>
    </ligand>
</feature>
<evidence type="ECO:0000256" key="14">
    <source>
        <dbReference type="ARBA" id="ARBA00023211"/>
    </source>
</evidence>
<evidence type="ECO:0000256" key="3">
    <source>
        <dbReference type="ARBA" id="ARBA00004273"/>
    </source>
</evidence>
<dbReference type="GO" id="GO:0005743">
    <property type="term" value="C:mitochondrial inner membrane"/>
    <property type="evidence" value="ECO:0007669"/>
    <property type="project" value="UniProtKB-SubCell"/>
</dbReference>
<dbReference type="GO" id="GO:0005634">
    <property type="term" value="C:nucleus"/>
    <property type="evidence" value="ECO:0007669"/>
    <property type="project" value="UniProtKB-ARBA"/>
</dbReference>
<evidence type="ECO:0000256" key="10">
    <source>
        <dbReference type="ARBA" id="ARBA00022801"/>
    </source>
</evidence>
<evidence type="ECO:0000256" key="1">
    <source>
        <dbReference type="ARBA" id="ARBA00001936"/>
    </source>
</evidence>
<evidence type="ECO:0000256" key="2">
    <source>
        <dbReference type="ARBA" id="ARBA00001946"/>
    </source>
</evidence>
<feature type="domain" description="ENPP1-3/EXOG-like endonuclease/phosphodiesterase" evidence="18">
    <location>
        <begin position="76"/>
        <end position="290"/>
    </location>
</feature>
<dbReference type="Gene3D" id="3.40.570.10">
    <property type="entry name" value="Extracellular Endonuclease, subunit A"/>
    <property type="match status" value="1"/>
</dbReference>
<feature type="active site" description="Proton acceptor" evidence="15">
    <location>
        <position position="142"/>
    </location>
</feature>
<evidence type="ECO:0000313" key="20">
    <source>
        <dbReference type="EMBL" id="CAI5760083.1"/>
    </source>
</evidence>
<dbReference type="InterPro" id="IPR044929">
    <property type="entry name" value="DNA/RNA_non-sp_Endonuclease_sf"/>
</dbReference>
<dbReference type="InterPro" id="IPR001604">
    <property type="entry name" value="Endo_G_ENPP1-like_dom"/>
</dbReference>
<dbReference type="Pfam" id="PF01223">
    <property type="entry name" value="Endonuclease_NS"/>
    <property type="match status" value="1"/>
</dbReference>
<dbReference type="GO" id="GO:0046872">
    <property type="term" value="F:metal ion binding"/>
    <property type="evidence" value="ECO:0007669"/>
    <property type="project" value="UniProtKB-KW"/>
</dbReference>
<dbReference type="Proteomes" id="UP001152885">
    <property type="component" value="Unassembled WGS sequence"/>
</dbReference>
<keyword evidence="14" id="KW-0464">Manganese</keyword>
<keyword evidence="12" id="KW-0496">Mitochondrion</keyword>
<dbReference type="PANTHER" id="PTHR13966">
    <property type="entry name" value="ENDONUCLEASE RELATED"/>
    <property type="match status" value="1"/>
</dbReference>
<dbReference type="InterPro" id="IPR044925">
    <property type="entry name" value="His-Me_finger_sf"/>
</dbReference>
<reference evidence="20" key="1">
    <citation type="submission" date="2022-12" db="EMBL/GenBank/DDBJ databases">
        <authorList>
            <person name="Brejova B."/>
        </authorList>
    </citation>
    <scope>NUCLEOTIDE SEQUENCE</scope>
</reference>
<sequence length="324" mass="36576">MSKYLTTTLGIGTVGIASYFWGKSSSSAPTTSVTQTDVISYGSNKSSQSVFDPSTINPSGFFKYGFPGPIHDLANRNEFVSCFDRQTRNPYWVVEHITKDSILRSDSSGDRKNSIFKEDEQVPVKFRGKLRDYFRSGYDRGHQAPAADAKYSQLAMDETFYLTNISPQVGDGFNRDYWAHFEDFARRLTKKYDNVRILTGPLYLPKLQANGKYKVEYEVIGSPPNIAVPTHFFKLIVGENNNTEGKISCAAFVLPNDVINNFTPLAQFQVPIEALERSSGLDLLQKVPYYNKKDLCKEVKCEIIVRDFSDKIEPPKPLIGLPRK</sequence>
<keyword evidence="10 17" id="KW-0378">Hydrolase</keyword>
<dbReference type="InterPro" id="IPR040255">
    <property type="entry name" value="Non-specific_endonuclease"/>
</dbReference>